<organism evidence="1">
    <name type="scientific">marine sediment metagenome</name>
    <dbReference type="NCBI Taxonomy" id="412755"/>
    <lineage>
        <taxon>unclassified sequences</taxon>
        <taxon>metagenomes</taxon>
        <taxon>ecological metagenomes</taxon>
    </lineage>
</organism>
<sequence length="47" mass="5941">EDYRDIETLNFYREMTKKSLPKEKIMETIHYRLIYIPLLHKDVDMYF</sequence>
<dbReference type="EMBL" id="BART01034489">
    <property type="protein sequence ID" value="GAH17588.1"/>
    <property type="molecule type" value="Genomic_DNA"/>
</dbReference>
<protein>
    <submittedName>
        <fullName evidence="1">Uncharacterized protein</fullName>
    </submittedName>
</protein>
<name>X1FA13_9ZZZZ</name>
<evidence type="ECO:0000313" key="1">
    <source>
        <dbReference type="EMBL" id="GAH17588.1"/>
    </source>
</evidence>
<dbReference type="AlphaFoldDB" id="X1FA13"/>
<gene>
    <name evidence="1" type="ORF">S01H4_58928</name>
</gene>
<proteinExistence type="predicted"/>
<accession>X1FA13</accession>
<comment type="caution">
    <text evidence="1">The sequence shown here is derived from an EMBL/GenBank/DDBJ whole genome shotgun (WGS) entry which is preliminary data.</text>
</comment>
<feature type="non-terminal residue" evidence="1">
    <location>
        <position position="1"/>
    </location>
</feature>
<reference evidence="1" key="1">
    <citation type="journal article" date="2014" name="Front. Microbiol.">
        <title>High frequency of phylogenetically diverse reductive dehalogenase-homologous genes in deep subseafloor sedimentary metagenomes.</title>
        <authorList>
            <person name="Kawai M."/>
            <person name="Futagami T."/>
            <person name="Toyoda A."/>
            <person name="Takaki Y."/>
            <person name="Nishi S."/>
            <person name="Hori S."/>
            <person name="Arai W."/>
            <person name="Tsubouchi T."/>
            <person name="Morono Y."/>
            <person name="Uchiyama I."/>
            <person name="Ito T."/>
            <person name="Fujiyama A."/>
            <person name="Inagaki F."/>
            <person name="Takami H."/>
        </authorList>
    </citation>
    <scope>NUCLEOTIDE SEQUENCE</scope>
    <source>
        <strain evidence="1">Expedition CK06-06</strain>
    </source>
</reference>